<gene>
    <name evidence="1" type="ORF">AVEN_37278_1</name>
</gene>
<evidence type="ECO:0000313" key="2">
    <source>
        <dbReference type="Proteomes" id="UP000499080"/>
    </source>
</evidence>
<dbReference type="AlphaFoldDB" id="A0A4Y2MHL9"/>
<reference evidence="1 2" key="1">
    <citation type="journal article" date="2019" name="Sci. Rep.">
        <title>Orb-weaving spider Araneus ventricosus genome elucidates the spidroin gene catalogue.</title>
        <authorList>
            <person name="Kono N."/>
            <person name="Nakamura H."/>
            <person name="Ohtoshi R."/>
            <person name="Moran D.A.P."/>
            <person name="Shinohara A."/>
            <person name="Yoshida Y."/>
            <person name="Fujiwara M."/>
            <person name="Mori M."/>
            <person name="Tomita M."/>
            <person name="Arakawa K."/>
        </authorList>
    </citation>
    <scope>NUCLEOTIDE SEQUENCE [LARGE SCALE GENOMIC DNA]</scope>
</reference>
<comment type="caution">
    <text evidence="1">The sequence shown here is derived from an EMBL/GenBank/DDBJ whole genome shotgun (WGS) entry which is preliminary data.</text>
</comment>
<sequence>MLSIAHSIISSVRPLSFVSAVQVLTEVFIHRRFRSRHLINLLHNLGRSNSYSEIRTYETSMTMNASSKVQDNRFSQFFFDNVHYNTQTVDGHGIFHAMGRVKCATPSSTLVFYDRRLHQW</sequence>
<name>A0A4Y2MHL9_ARAVE</name>
<dbReference type="OrthoDB" id="7473794at2759"/>
<proteinExistence type="predicted"/>
<evidence type="ECO:0000313" key="1">
    <source>
        <dbReference type="EMBL" id="GBN25982.1"/>
    </source>
</evidence>
<organism evidence="1 2">
    <name type="scientific">Araneus ventricosus</name>
    <name type="common">Orbweaver spider</name>
    <name type="synonym">Epeira ventricosa</name>
    <dbReference type="NCBI Taxonomy" id="182803"/>
    <lineage>
        <taxon>Eukaryota</taxon>
        <taxon>Metazoa</taxon>
        <taxon>Ecdysozoa</taxon>
        <taxon>Arthropoda</taxon>
        <taxon>Chelicerata</taxon>
        <taxon>Arachnida</taxon>
        <taxon>Araneae</taxon>
        <taxon>Araneomorphae</taxon>
        <taxon>Entelegynae</taxon>
        <taxon>Araneoidea</taxon>
        <taxon>Araneidae</taxon>
        <taxon>Araneus</taxon>
    </lineage>
</organism>
<dbReference type="EMBL" id="BGPR01007322">
    <property type="protein sequence ID" value="GBN25982.1"/>
    <property type="molecule type" value="Genomic_DNA"/>
</dbReference>
<accession>A0A4Y2MHL9</accession>
<protein>
    <submittedName>
        <fullName evidence="1">Uncharacterized protein</fullName>
    </submittedName>
</protein>
<dbReference type="Proteomes" id="UP000499080">
    <property type="component" value="Unassembled WGS sequence"/>
</dbReference>
<keyword evidence="2" id="KW-1185">Reference proteome</keyword>